<gene>
    <name evidence="2" type="ORF">C5615_38080</name>
</gene>
<dbReference type="RefSeq" id="WP_105393948.1">
    <property type="nucleotide sequence ID" value="NZ_PUIQ01000126.1"/>
</dbReference>
<dbReference type="PANTHER" id="PTHR34631:SF3">
    <property type="entry name" value="ISSOD12 TRANSPOSASE TNPA_ISSOD12"/>
    <property type="match status" value="1"/>
</dbReference>
<dbReference type="InterPro" id="IPR025668">
    <property type="entry name" value="Tnp_DDE_dom"/>
</dbReference>
<name>A0A2S8HX51_BURCE</name>
<reference evidence="2 3" key="1">
    <citation type="submission" date="2018-02" db="EMBL/GenBank/DDBJ databases">
        <title>Draft genome sequencing of Burkholderia cepacia Y14-15.</title>
        <authorList>
            <person name="Zheng B.-X."/>
        </authorList>
    </citation>
    <scope>NUCLEOTIDE SEQUENCE [LARGE SCALE GENOMIC DNA]</scope>
    <source>
        <strain evidence="2 3">Y14-15</strain>
    </source>
</reference>
<feature type="domain" description="Transposase DDE" evidence="1">
    <location>
        <begin position="28"/>
        <end position="137"/>
    </location>
</feature>
<accession>A0A2S8HX51</accession>
<sequence length="318" mass="35730">MRKDKGTTQEPKAKYRVRNWTTYNAGLINRGYITMWIDDDVLANVPDTEPTRGRPRLYSDALVQALLGLKTVFHLPLRALQGFAQSLRDLAFTDLPVPNYTTVCRRAQTLRVKLPVIHSDEPLHLVVDSTGVKVYGEGEWKVRQHGYSKRRTWRKVHLALDANTGQLRAALMTHQDVADGEVLPELLDQIPTDEPIDTIGGDGGYDTQTCYAEIAARDAMPSIPPREGAVHWPPTTPGAAQRNEAVDAIARGSRREWKQQSGYHRRSLAENAMYRFKTLTGPCLWARRTDTQATEVAIRVGVLNRMAELARPQSVRIA</sequence>
<evidence type="ECO:0000259" key="1">
    <source>
        <dbReference type="Pfam" id="PF13737"/>
    </source>
</evidence>
<dbReference type="AlphaFoldDB" id="A0A2S8HX51"/>
<evidence type="ECO:0000313" key="3">
    <source>
        <dbReference type="Proteomes" id="UP000238206"/>
    </source>
</evidence>
<proteinExistence type="predicted"/>
<organism evidence="2 3">
    <name type="scientific">Burkholderia cepacia</name>
    <name type="common">Pseudomonas cepacia</name>
    <dbReference type="NCBI Taxonomy" id="292"/>
    <lineage>
        <taxon>Bacteria</taxon>
        <taxon>Pseudomonadati</taxon>
        <taxon>Pseudomonadota</taxon>
        <taxon>Betaproteobacteria</taxon>
        <taxon>Burkholderiales</taxon>
        <taxon>Burkholderiaceae</taxon>
        <taxon>Burkholderia</taxon>
        <taxon>Burkholderia cepacia complex</taxon>
    </lineage>
</organism>
<dbReference type="PANTHER" id="PTHR34631">
    <property type="match status" value="1"/>
</dbReference>
<dbReference type="Pfam" id="PF13737">
    <property type="entry name" value="DDE_Tnp_1_5"/>
    <property type="match status" value="1"/>
</dbReference>
<evidence type="ECO:0000313" key="2">
    <source>
        <dbReference type="EMBL" id="PQP07103.1"/>
    </source>
</evidence>
<dbReference type="NCBIfam" id="NF033579">
    <property type="entry name" value="transpos_IS5_2"/>
    <property type="match status" value="1"/>
</dbReference>
<dbReference type="InterPro" id="IPR053520">
    <property type="entry name" value="Transposase_Tn903"/>
</dbReference>
<protein>
    <submittedName>
        <fullName evidence="2">IS5/IS1182 family transposase</fullName>
    </submittedName>
</protein>
<dbReference type="InterPro" id="IPR053172">
    <property type="entry name" value="Tn903_transposase"/>
</dbReference>
<comment type="caution">
    <text evidence="2">The sequence shown here is derived from an EMBL/GenBank/DDBJ whole genome shotgun (WGS) entry which is preliminary data.</text>
</comment>
<dbReference type="Proteomes" id="UP000238206">
    <property type="component" value="Unassembled WGS sequence"/>
</dbReference>
<dbReference type="EMBL" id="PUIQ01000126">
    <property type="protein sequence ID" value="PQP07103.1"/>
    <property type="molecule type" value="Genomic_DNA"/>
</dbReference>